<dbReference type="PANTHER" id="PTHR42754:SF1">
    <property type="entry name" value="LIPOPROTEIN"/>
    <property type="match status" value="1"/>
</dbReference>
<evidence type="ECO:0000313" key="2">
    <source>
        <dbReference type="EMBL" id="RXE57081.1"/>
    </source>
</evidence>
<dbReference type="PROSITE" id="PS50093">
    <property type="entry name" value="PKD"/>
    <property type="match status" value="2"/>
</dbReference>
<proteinExistence type="predicted"/>
<reference evidence="2 3" key="1">
    <citation type="journal article" date="2015" name="Int. J. Syst. Evol. Microbiol.">
        <title>Methanoculleus taiwanensis sp. nov., a methanogen isolated from deep marine sediment at the deformation front area near Taiwan.</title>
        <authorList>
            <person name="Weng C.Y."/>
            <person name="Chen S.C."/>
            <person name="Lai M.C."/>
            <person name="Wu S.Y."/>
            <person name="Lin S."/>
            <person name="Yang T.F."/>
            <person name="Chen P.C."/>
        </authorList>
    </citation>
    <scope>NUCLEOTIDE SEQUENCE [LARGE SCALE GENOMIC DNA]</scope>
    <source>
        <strain evidence="2 3">CYW4</strain>
    </source>
</reference>
<dbReference type="InterPro" id="IPR035986">
    <property type="entry name" value="PKD_dom_sf"/>
</dbReference>
<sequence length="1218" mass="123936">MVSILLFLAVGGAVAWEDAAGTCPVYSEPFAETAGGYPSEVDLFGGEGLGDAVTATAPQVIWARSLGGSSSDDSLSIREISGGGFVVVGSTASNNGDVSGNHGSSDLWVVGLASNGSPEWQRCLGGSARDVGRSVVETSDGGYIVAGFTESSNGDVTGNHGSSDLWVVKLSATGMFEWQKCLGGGLADQGHCILQTVDGGYILVGYTESTNGDVSGNHGGADGWVVKLTSAGGIEWQRCLGGSGSDYLQRIRETPDGGYILAGYTYSNTSGTVGTNHGSSDMYVAKLGSDGAVDWSRCLGGMGAEYGYDVVPTGDGGFLVLGITNSFDGDVTGNHGSADLWVVKLDASGSTAWQHCYGGSGADYGYTIAPTVGGYLIAGYTFSSNGDVAGLHGNRDIWAIKVGDAGSLLWQKCIGGAAGDYGYGLLMTSEGNYVIAGASESTDGDIVGNHGMWDAVAVSLGADAIRAGFTANVTGGDLPLQVGFTDTSLGAGTSWLWGFGDGNTSTARHPTHVYTAPGSYTVALTVAGSGMSDTLSKPGFITATVPALAANFTANLTGGYAPLAVQFTDSSSGAVADWLWQFGDGSSSVEQNPVHTYAKQGIYAVNLTVSDAYGQIASSSKAAYINAWTDSSEVVWMRCLGGTLVDSGQTGVETADGGYVLIGSAASSDGQVNGNHGASDVWVVRVSPTGALVWQRCFGGSLDEYGYAIAATPDGGFIAAGTAASADGDVTDVHGGYDAWLLKLDADGGLSWQKCLGGTGDEAAYGIGLIGDGGYILAGYTTSSDGGDVSGQHGLSDAWVVRVNTTGSIEWQRCIGGSGSEALLSIRPTAEGGSIAAGYTNSNSIGDIGTTKGGRDLLVVKLTGTGTTDWQRIYGGSCDDSASDVYPTADGGFIIVGSTESNDGDIIGHRSKSDCWVLRFNPVGTLLWQRCLGSAGDDSGSAIRPAADGGYLMVGSIAGTGYDVSGYRGGSDIWAATLSSSGSLLRQQCIGTSANETGHGLVVSGDGGVLIGTTGSRDGVFSENHGGDDLLVMKLVAVDAGDPEPETGSLSLSAGWNFVSTPHVLADGYNTAASVFGAVDVAEHSILIYDTAAGIWVAMNATDPVRPLEGIWVYSSTAMNLPLVYASGEAATPPAKALVVGWNAVGITGTTPLTARDALLSVEGGWTTLIGWDAALQQYDCAIMSGGLGESSDTRPVNPAEGYWLFMTEERVLGAVGA</sequence>
<dbReference type="Proteomes" id="UP000290932">
    <property type="component" value="Unassembled WGS sequence"/>
</dbReference>
<dbReference type="FunFam" id="2.60.40.10:FF:000270">
    <property type="entry name" value="Cell surface protein"/>
    <property type="match status" value="2"/>
</dbReference>
<organism evidence="2 3">
    <name type="scientific">Methanoculleus taiwanensis</name>
    <dbReference type="NCBI Taxonomy" id="1550565"/>
    <lineage>
        <taxon>Archaea</taxon>
        <taxon>Methanobacteriati</taxon>
        <taxon>Methanobacteriota</taxon>
        <taxon>Stenosarchaea group</taxon>
        <taxon>Methanomicrobia</taxon>
        <taxon>Methanomicrobiales</taxon>
        <taxon>Methanomicrobiaceae</taxon>
        <taxon>Methanoculleus</taxon>
    </lineage>
</organism>
<dbReference type="InterPro" id="IPR013783">
    <property type="entry name" value="Ig-like_fold"/>
</dbReference>
<keyword evidence="3" id="KW-1185">Reference proteome</keyword>
<dbReference type="CDD" id="cd00146">
    <property type="entry name" value="PKD"/>
    <property type="match status" value="2"/>
</dbReference>
<name>A0A498H248_9EURY</name>
<dbReference type="InterPro" id="IPR011047">
    <property type="entry name" value="Quinoprotein_ADH-like_sf"/>
</dbReference>
<dbReference type="AlphaFoldDB" id="A0A498H248"/>
<dbReference type="SMART" id="SM00089">
    <property type="entry name" value="PKD"/>
    <property type="match status" value="2"/>
</dbReference>
<feature type="domain" description="PKD" evidence="1">
    <location>
        <begin position="465"/>
        <end position="548"/>
    </location>
</feature>
<dbReference type="InterPro" id="IPR022409">
    <property type="entry name" value="PKD/Chitinase_dom"/>
</dbReference>
<dbReference type="SUPFAM" id="SSF49299">
    <property type="entry name" value="PKD domain"/>
    <property type="match status" value="2"/>
</dbReference>
<dbReference type="Gene3D" id="2.60.40.10">
    <property type="entry name" value="Immunoglobulins"/>
    <property type="match status" value="2"/>
</dbReference>
<evidence type="ECO:0000313" key="3">
    <source>
        <dbReference type="Proteomes" id="UP000290932"/>
    </source>
</evidence>
<dbReference type="Pfam" id="PF18911">
    <property type="entry name" value="PKD_4"/>
    <property type="match status" value="2"/>
</dbReference>
<protein>
    <recommendedName>
        <fullName evidence="1">PKD domain-containing protein</fullName>
    </recommendedName>
</protein>
<dbReference type="SUPFAM" id="SSF50998">
    <property type="entry name" value="Quinoprotein alcohol dehydrogenase-like"/>
    <property type="match status" value="1"/>
</dbReference>
<accession>A0A498H248</accession>
<dbReference type="EMBL" id="LHQS01000001">
    <property type="protein sequence ID" value="RXE57081.1"/>
    <property type="molecule type" value="Genomic_DNA"/>
</dbReference>
<feature type="domain" description="PKD" evidence="1">
    <location>
        <begin position="548"/>
        <end position="625"/>
    </location>
</feature>
<dbReference type="PANTHER" id="PTHR42754">
    <property type="entry name" value="ENDOGLUCANASE"/>
    <property type="match status" value="1"/>
</dbReference>
<evidence type="ECO:0000259" key="1">
    <source>
        <dbReference type="PROSITE" id="PS50093"/>
    </source>
</evidence>
<comment type="caution">
    <text evidence="2">The sequence shown here is derived from an EMBL/GenBank/DDBJ whole genome shotgun (WGS) entry which is preliminary data.</text>
</comment>
<gene>
    <name evidence="2" type="ORF">ABH15_02840</name>
</gene>
<dbReference type="InterPro" id="IPR000601">
    <property type="entry name" value="PKD_dom"/>
</dbReference>